<dbReference type="Proteomes" id="UP001331561">
    <property type="component" value="Unassembled WGS sequence"/>
</dbReference>
<accession>A0ABU6K7G8</accession>
<evidence type="ECO:0000313" key="3">
    <source>
        <dbReference type="Proteomes" id="UP001331561"/>
    </source>
</evidence>
<dbReference type="Gene3D" id="3.40.50.1820">
    <property type="entry name" value="alpha/beta hydrolase"/>
    <property type="match status" value="1"/>
</dbReference>
<protein>
    <submittedName>
        <fullName evidence="2">Hydrolase 1, exosortase A system-associated</fullName>
    </submittedName>
</protein>
<dbReference type="InterPro" id="IPR029058">
    <property type="entry name" value="AB_hydrolase_fold"/>
</dbReference>
<keyword evidence="2" id="KW-0378">Hydrolase</keyword>
<proteinExistence type="predicted"/>
<dbReference type="InterPro" id="IPR017531">
    <property type="entry name" value="Hydrolase-1_PEP"/>
</dbReference>
<feature type="domain" description="AB hydrolase-1" evidence="1">
    <location>
        <begin position="33"/>
        <end position="260"/>
    </location>
</feature>
<dbReference type="SUPFAM" id="SSF53474">
    <property type="entry name" value="alpha/beta-Hydrolases"/>
    <property type="match status" value="1"/>
</dbReference>
<sequence length="278" mass="30317">MSFEMTRAALIEADGQRLVATLQLPSTPGAVGVVFVTGGHQVRAGSHRQFLRLARNFAAAGYPCLRFDLPGLGDSEGVLRGFEDNVMALRAAIDLLQKEMPSVERIVLWGLCDGASAAALYAPADPRVAGLLLANPWVRTGQVQAKTLVASYYRRQMASWAFWRKVFTGRVGILHSGREWLRNWRIARQAADAPGNALPERLLEALHAFKGVLRIVIAEHDLTGQEFLQVLGSRADLPCASLSDADHTFSSSRDHQRLAEHSLTLLGDVKATARQGQG</sequence>
<reference evidence="2 3" key="1">
    <citation type="submission" date="2024-01" db="EMBL/GenBank/DDBJ databases">
        <title>Uliginosibacterium soil sp. nov.</title>
        <authorList>
            <person name="Lv Y."/>
        </authorList>
    </citation>
    <scope>NUCLEOTIDE SEQUENCE [LARGE SCALE GENOMIC DNA]</scope>
    <source>
        <strain evidence="2 3">H3</strain>
    </source>
</reference>
<dbReference type="EMBL" id="JAYXHS010000003">
    <property type="protein sequence ID" value="MEC5387200.1"/>
    <property type="molecule type" value="Genomic_DNA"/>
</dbReference>
<evidence type="ECO:0000313" key="2">
    <source>
        <dbReference type="EMBL" id="MEC5387200.1"/>
    </source>
</evidence>
<dbReference type="RefSeq" id="WP_327600177.1">
    <property type="nucleotide sequence ID" value="NZ_JAYXHS010000003.1"/>
</dbReference>
<comment type="caution">
    <text evidence="2">The sequence shown here is derived from an EMBL/GenBank/DDBJ whole genome shotgun (WGS) entry which is preliminary data.</text>
</comment>
<name>A0ABU6K7G8_9RHOO</name>
<evidence type="ECO:0000259" key="1">
    <source>
        <dbReference type="Pfam" id="PF12697"/>
    </source>
</evidence>
<keyword evidence="3" id="KW-1185">Reference proteome</keyword>
<dbReference type="NCBIfam" id="TIGR03100">
    <property type="entry name" value="hydr1_PEP"/>
    <property type="match status" value="1"/>
</dbReference>
<dbReference type="InterPro" id="IPR000073">
    <property type="entry name" value="AB_hydrolase_1"/>
</dbReference>
<organism evidence="2 3">
    <name type="scientific">Uliginosibacterium silvisoli</name>
    <dbReference type="NCBI Taxonomy" id="3114758"/>
    <lineage>
        <taxon>Bacteria</taxon>
        <taxon>Pseudomonadati</taxon>
        <taxon>Pseudomonadota</taxon>
        <taxon>Betaproteobacteria</taxon>
        <taxon>Rhodocyclales</taxon>
        <taxon>Zoogloeaceae</taxon>
        <taxon>Uliginosibacterium</taxon>
    </lineage>
</organism>
<dbReference type="GO" id="GO:0016787">
    <property type="term" value="F:hydrolase activity"/>
    <property type="evidence" value="ECO:0007669"/>
    <property type="project" value="UniProtKB-KW"/>
</dbReference>
<dbReference type="Pfam" id="PF12697">
    <property type="entry name" value="Abhydrolase_6"/>
    <property type="match status" value="1"/>
</dbReference>
<gene>
    <name evidence="2" type="ORF">VVD49_15835</name>
</gene>